<evidence type="ECO:0000256" key="6">
    <source>
        <dbReference type="ARBA" id="ARBA00023157"/>
    </source>
</evidence>
<feature type="chain" id="PRO_5045946559" description="Phospholipase C/P1 nuclease" evidence="8">
    <location>
        <begin position="20"/>
        <end position="261"/>
    </location>
</feature>
<dbReference type="PANTHER" id="PTHR33146:SF26">
    <property type="entry name" value="ENDONUCLEASE 4"/>
    <property type="match status" value="1"/>
</dbReference>
<dbReference type="SUPFAM" id="SSF48537">
    <property type="entry name" value="Phospholipase C/P1 nuclease"/>
    <property type="match status" value="1"/>
</dbReference>
<comment type="similarity">
    <text evidence="1">Belongs to the nuclease type I family.</text>
</comment>
<name>A0ABQ8FII6_9FUNG</name>
<evidence type="ECO:0000256" key="3">
    <source>
        <dbReference type="ARBA" id="ARBA00022723"/>
    </source>
</evidence>
<dbReference type="Pfam" id="PF02265">
    <property type="entry name" value="S1-P1_nuclease"/>
    <property type="match status" value="2"/>
</dbReference>
<keyword evidence="3" id="KW-0479">Metal-binding</keyword>
<keyword evidence="8" id="KW-0732">Signal</keyword>
<dbReference type="InterPro" id="IPR008947">
    <property type="entry name" value="PLipase_C/P1_nuclease_dom_sf"/>
</dbReference>
<evidence type="ECO:0000256" key="4">
    <source>
        <dbReference type="ARBA" id="ARBA00022759"/>
    </source>
</evidence>
<keyword evidence="10" id="KW-1185">Reference proteome</keyword>
<comment type="caution">
    <text evidence="9">The sequence shown here is derived from an EMBL/GenBank/DDBJ whole genome shotgun (WGS) entry which is preliminary data.</text>
</comment>
<sequence>MKATVALIYAMATAPMAMAWGMQVHSVIGKVADELLSPGGLRLFRWLLPSTTLADASAWADYAKMTPQYSYTRDFHYIKTRDAPPNQCSFYDGRDCPNGNCLVGAIAEYTSVFQNFQKKSRRELGDALKFLMHFIGDLTQPLHVSGHANFGGNPDRYANYLVGRIKQDRQQNLEARWLSRHSVFDVNEWGNSMAAMEWAVESNALSCAIIWPAYYADPTQDFSAGFYREMLWLVDEQLAKAGFRIAFWINKVADEMERGRR</sequence>
<reference evidence="9 10" key="1">
    <citation type="submission" date="2021-02" db="EMBL/GenBank/DDBJ databases">
        <title>Variation within the Batrachochytrium salamandrivorans European outbreak.</title>
        <authorList>
            <person name="Kelly M."/>
            <person name="Pasmans F."/>
            <person name="Shea T.P."/>
            <person name="Munoz J.F."/>
            <person name="Carranza S."/>
            <person name="Cuomo C.A."/>
            <person name="Martel A."/>
        </authorList>
    </citation>
    <scope>NUCLEOTIDE SEQUENCE [LARGE SCALE GENOMIC DNA]</scope>
    <source>
        <strain evidence="9 10">AMFP18/2</strain>
    </source>
</reference>
<evidence type="ECO:0000256" key="1">
    <source>
        <dbReference type="ARBA" id="ARBA00009547"/>
    </source>
</evidence>
<proteinExistence type="inferred from homology"/>
<keyword evidence="4" id="KW-0255">Endonuclease</keyword>
<evidence type="ECO:0000256" key="7">
    <source>
        <dbReference type="ARBA" id="ARBA00023180"/>
    </source>
</evidence>
<accession>A0ABQ8FII6</accession>
<dbReference type="InterPro" id="IPR003154">
    <property type="entry name" value="S1/P1nuclease"/>
</dbReference>
<organism evidence="9 10">
    <name type="scientific">Batrachochytrium salamandrivorans</name>
    <dbReference type="NCBI Taxonomy" id="1357716"/>
    <lineage>
        <taxon>Eukaryota</taxon>
        <taxon>Fungi</taxon>
        <taxon>Fungi incertae sedis</taxon>
        <taxon>Chytridiomycota</taxon>
        <taxon>Chytridiomycota incertae sedis</taxon>
        <taxon>Chytridiomycetes</taxon>
        <taxon>Rhizophydiales</taxon>
        <taxon>Rhizophydiales incertae sedis</taxon>
        <taxon>Batrachochytrium</taxon>
    </lineage>
</organism>
<evidence type="ECO:0000256" key="8">
    <source>
        <dbReference type="SAM" id="SignalP"/>
    </source>
</evidence>
<dbReference type="Proteomes" id="UP001648503">
    <property type="component" value="Unassembled WGS sequence"/>
</dbReference>
<keyword evidence="6" id="KW-1015">Disulfide bond</keyword>
<evidence type="ECO:0000256" key="5">
    <source>
        <dbReference type="ARBA" id="ARBA00022801"/>
    </source>
</evidence>
<evidence type="ECO:0000313" key="10">
    <source>
        <dbReference type="Proteomes" id="UP001648503"/>
    </source>
</evidence>
<protein>
    <recommendedName>
        <fullName evidence="11">Phospholipase C/P1 nuclease</fullName>
    </recommendedName>
</protein>
<keyword evidence="5" id="KW-0378">Hydrolase</keyword>
<dbReference type="EMBL" id="JAFCIX010000093">
    <property type="protein sequence ID" value="KAH6598880.1"/>
    <property type="molecule type" value="Genomic_DNA"/>
</dbReference>
<keyword evidence="2" id="KW-0540">Nuclease</keyword>
<keyword evidence="7" id="KW-0325">Glycoprotein</keyword>
<feature type="signal peptide" evidence="8">
    <location>
        <begin position="1"/>
        <end position="19"/>
    </location>
</feature>
<evidence type="ECO:0008006" key="11">
    <source>
        <dbReference type="Google" id="ProtNLM"/>
    </source>
</evidence>
<dbReference type="Gene3D" id="1.10.575.10">
    <property type="entry name" value="P1 Nuclease"/>
    <property type="match status" value="2"/>
</dbReference>
<gene>
    <name evidence="9" type="ORF">BASA50_003387</name>
</gene>
<dbReference type="PANTHER" id="PTHR33146">
    <property type="entry name" value="ENDONUCLEASE 4"/>
    <property type="match status" value="1"/>
</dbReference>
<evidence type="ECO:0000313" key="9">
    <source>
        <dbReference type="EMBL" id="KAH6598880.1"/>
    </source>
</evidence>
<evidence type="ECO:0000256" key="2">
    <source>
        <dbReference type="ARBA" id="ARBA00022722"/>
    </source>
</evidence>
<dbReference type="CDD" id="cd11010">
    <property type="entry name" value="S1-P1_nuclease"/>
    <property type="match status" value="1"/>
</dbReference>